<dbReference type="ExpressionAtlas" id="A0A1D6DZW9">
    <property type="expression patterns" value="baseline and differential"/>
</dbReference>
<name>A0A1D6DZW9_MAIZE</name>
<dbReference type="InterPro" id="IPR055164">
    <property type="entry name" value="EDR1/CTR1/ARMC3-like_pept-like"/>
</dbReference>
<proteinExistence type="predicted"/>
<dbReference type="PANTHER" id="PTHR46618:SF1">
    <property type="entry name" value="ARMADILLO REPEAT-CONTAINING PROTEIN 3"/>
    <property type="match status" value="1"/>
</dbReference>
<dbReference type="AlphaFoldDB" id="A0A1D6DZW9"/>
<reference evidence="4" key="1">
    <citation type="submission" date="2015-12" db="EMBL/GenBank/DDBJ databases">
        <title>Update maize B73 reference genome by single molecule sequencing technologies.</title>
        <authorList>
            <consortium name="Maize Genome Sequencing Project"/>
            <person name="Ware D."/>
        </authorList>
    </citation>
    <scope>NUCLEOTIDE SEQUENCE [LARGE SCALE GENOMIC DNA]</scope>
    <source>
        <tissue evidence="4">Seedling</tissue>
    </source>
</reference>
<evidence type="ECO:0000259" key="3">
    <source>
        <dbReference type="Pfam" id="PF14381"/>
    </source>
</evidence>
<gene>
    <name evidence="4" type="ORF">ZEAMMB73_Zm00001d002357</name>
</gene>
<protein>
    <submittedName>
        <fullName evidence="4">Protein kinase superfamily protein</fullName>
    </submittedName>
</protein>
<keyword evidence="1" id="KW-0677">Repeat</keyword>
<dbReference type="EMBL" id="CM007648">
    <property type="protein sequence ID" value="ONM14048.1"/>
    <property type="molecule type" value="Genomic_DNA"/>
</dbReference>
<keyword evidence="4" id="KW-0418">Kinase</keyword>
<dbReference type="InterPro" id="IPR052441">
    <property type="entry name" value="Armadillo-Ser/Thr_Kinase"/>
</dbReference>
<evidence type="ECO:0000256" key="1">
    <source>
        <dbReference type="ARBA" id="ARBA00022737"/>
    </source>
</evidence>
<organism evidence="4">
    <name type="scientific">Zea mays</name>
    <name type="common">Maize</name>
    <dbReference type="NCBI Taxonomy" id="4577"/>
    <lineage>
        <taxon>Eukaryota</taxon>
        <taxon>Viridiplantae</taxon>
        <taxon>Streptophyta</taxon>
        <taxon>Embryophyta</taxon>
        <taxon>Tracheophyta</taxon>
        <taxon>Spermatophyta</taxon>
        <taxon>Magnoliopsida</taxon>
        <taxon>Liliopsida</taxon>
        <taxon>Poales</taxon>
        <taxon>Poaceae</taxon>
        <taxon>PACMAD clade</taxon>
        <taxon>Panicoideae</taxon>
        <taxon>Andropogonodae</taxon>
        <taxon>Andropogoneae</taxon>
        <taxon>Tripsacinae</taxon>
        <taxon>Zea</taxon>
    </lineage>
</organism>
<evidence type="ECO:0000313" key="4">
    <source>
        <dbReference type="EMBL" id="ONM14048.1"/>
    </source>
</evidence>
<feature type="domain" description="EDR1/CTR1/ARMC3-like peptidase-like" evidence="3">
    <location>
        <begin position="338"/>
        <end position="389"/>
    </location>
</feature>
<sequence>MPHRRRALNPTLPPPPPAATAFHLGGDEARLPLLADYALLHQPAASAVDAPASSEWSAGSAFTATSDAATTTASSTATAPPGSSQSQLLAAGGRDSDTWVRRAREGYYLQLSLAIRLTSQAFLAGAPPAPDLLFGCSPVVVADHHAAAGDGADDSEAISYRLWVNGCLSWGDKIAHGFYNILGIDPHLWAMCNVAEEGRRLPSLAALRAVGASESSLEVVLVDKGADSVLLDLERRALDLVRSLAVLVSDHMGGALRSEDGDLYLRWKAVSKKLKKRQKCVVVPIGGLSIGFCRHRAILFKVALPYYPAPVVMVQRNLLGYVLSSSAIFNFFSENVQVLADFIGLPCRIAQGCKYCSAPHRSSCLVKVDSERRYVREYVVDLVVEPGSISCPDSSINGQLLSTVPSPFKTSSAVGSGNYTTPVAAWNQSTAGERRNMVSSNPQCSVARCRVVENSSAQVARSKEDLVPKCGQITQNGNCNGVSVLQVSMQLKAMDIGAENGNKENVPGADLPKPMSIEPPFAVDWLEISWEELELKERVGAGTPLPPGFLLIYSVLCI</sequence>
<evidence type="ECO:0000256" key="2">
    <source>
        <dbReference type="SAM" id="MobiDB-lite"/>
    </source>
</evidence>
<dbReference type="Pfam" id="PF14381">
    <property type="entry name" value="EDR1_CTR1_ARMC3_pept"/>
    <property type="match status" value="2"/>
</dbReference>
<feature type="domain" description="EDR1/CTR1/ARMC3-like peptidase-like" evidence="3">
    <location>
        <begin position="155"/>
        <end position="302"/>
    </location>
</feature>
<dbReference type="GO" id="GO:0016301">
    <property type="term" value="F:kinase activity"/>
    <property type="evidence" value="ECO:0007669"/>
    <property type="project" value="UniProtKB-KW"/>
</dbReference>
<keyword evidence="4" id="KW-0808">Transferase</keyword>
<accession>A0A1D6DZW9</accession>
<feature type="compositionally biased region" description="Low complexity" evidence="2">
    <location>
        <begin position="72"/>
        <end position="84"/>
    </location>
</feature>
<dbReference type="PANTHER" id="PTHR46618">
    <property type="entry name" value="ARMADILLO REPEAT-CONTAINING PROTEIN 3"/>
    <property type="match status" value="1"/>
</dbReference>
<feature type="region of interest" description="Disordered" evidence="2">
    <location>
        <begin position="72"/>
        <end position="95"/>
    </location>
</feature>